<protein>
    <submittedName>
        <fullName evidence="1">Uncharacterized protein</fullName>
    </submittedName>
</protein>
<gene>
    <name evidence="1" type="ORF">CLO192961_LOCUS469982</name>
</gene>
<proteinExistence type="predicted"/>
<dbReference type="EMBL" id="CABFNS010000963">
    <property type="protein sequence ID" value="VUC37370.1"/>
    <property type="molecule type" value="Genomic_DNA"/>
</dbReference>
<comment type="caution">
    <text evidence="1">The sequence shown here is derived from an EMBL/GenBank/DDBJ whole genome shotgun (WGS) entry which is preliminary data.</text>
</comment>
<dbReference type="Proteomes" id="UP000766486">
    <property type="component" value="Unassembled WGS sequence"/>
</dbReference>
<accession>A0ABY6V2I7</accession>
<organism evidence="1 2">
    <name type="scientific">Bionectria ochroleuca</name>
    <name type="common">Gliocladium roseum</name>
    <dbReference type="NCBI Taxonomy" id="29856"/>
    <lineage>
        <taxon>Eukaryota</taxon>
        <taxon>Fungi</taxon>
        <taxon>Dikarya</taxon>
        <taxon>Ascomycota</taxon>
        <taxon>Pezizomycotina</taxon>
        <taxon>Sordariomycetes</taxon>
        <taxon>Hypocreomycetidae</taxon>
        <taxon>Hypocreales</taxon>
        <taxon>Bionectriaceae</taxon>
        <taxon>Clonostachys</taxon>
    </lineage>
</organism>
<sequence>MDRNHAFIHTRAAGFITPNIIPPRQQRARQSRPSRSTLFRDVLQFRVRGPDSEHPYRLIRDAISNKFFRLYHVIKANINESEYSRKLFNEHVPNRVTFKRKFKCHFITRLRLLLSPLYQAYLPKYISTQHAWYQQYGFPHFQSTKSDYNSQDQFDQFYHRLQVHDRQHFKPWHIHPAWKFYGIQRYYKYLPIQLQYRLHEQSKLTNRLGLQHTRKFANARYFFNRLDLQHTNQQYTKCTYYRVDLHDTQQFYDRDNFSNANRAHD</sequence>
<reference evidence="1 2" key="1">
    <citation type="submission" date="2019-06" db="EMBL/GenBank/DDBJ databases">
        <authorList>
            <person name="Broberg M."/>
        </authorList>
    </citation>
    <scope>NUCLEOTIDE SEQUENCE [LARGE SCALE GENOMIC DNA]</scope>
</reference>
<name>A0ABY6V2I7_BIOOC</name>
<keyword evidence="2" id="KW-1185">Reference proteome</keyword>
<evidence type="ECO:0000313" key="2">
    <source>
        <dbReference type="Proteomes" id="UP000766486"/>
    </source>
</evidence>
<evidence type="ECO:0000313" key="1">
    <source>
        <dbReference type="EMBL" id="VUC37370.1"/>
    </source>
</evidence>